<dbReference type="GO" id="GO:0005886">
    <property type="term" value="C:plasma membrane"/>
    <property type="evidence" value="ECO:0007669"/>
    <property type="project" value="UniProtKB-SubCell"/>
</dbReference>
<dbReference type="PANTHER" id="PTHR36115">
    <property type="entry name" value="PROLINE-RICH ANTIGEN HOMOLOG-RELATED"/>
    <property type="match status" value="1"/>
</dbReference>
<accession>A0A2X3BGS2</accession>
<keyword evidence="5 7" id="KW-0472">Membrane</keyword>
<dbReference type="InterPro" id="IPR051791">
    <property type="entry name" value="Pra-immunoreactive"/>
</dbReference>
<feature type="region of interest" description="Disordered" evidence="6">
    <location>
        <begin position="1"/>
        <end position="31"/>
    </location>
</feature>
<dbReference type="Pfam" id="PF06271">
    <property type="entry name" value="RDD"/>
    <property type="match status" value="1"/>
</dbReference>
<feature type="transmembrane region" description="Helical" evidence="7">
    <location>
        <begin position="125"/>
        <end position="152"/>
    </location>
</feature>
<keyword evidence="2" id="KW-1003">Cell membrane</keyword>
<dbReference type="EMBL" id="UAWL01000006">
    <property type="protein sequence ID" value="SQB98974.1"/>
    <property type="molecule type" value="Genomic_DNA"/>
</dbReference>
<evidence type="ECO:0000256" key="5">
    <source>
        <dbReference type="ARBA" id="ARBA00023136"/>
    </source>
</evidence>
<feature type="transmembrane region" description="Helical" evidence="7">
    <location>
        <begin position="84"/>
        <end position="104"/>
    </location>
</feature>
<keyword evidence="3 7" id="KW-0812">Transmembrane</keyword>
<organism evidence="9 10">
    <name type="scientific">Helicobacter fennelliae</name>
    <dbReference type="NCBI Taxonomy" id="215"/>
    <lineage>
        <taxon>Bacteria</taxon>
        <taxon>Pseudomonadati</taxon>
        <taxon>Campylobacterota</taxon>
        <taxon>Epsilonproteobacteria</taxon>
        <taxon>Campylobacterales</taxon>
        <taxon>Helicobacteraceae</taxon>
        <taxon>Helicobacter</taxon>
    </lineage>
</organism>
<feature type="compositionally biased region" description="Basic residues" evidence="6">
    <location>
        <begin position="1"/>
        <end position="14"/>
    </location>
</feature>
<feature type="domain" description="RDD" evidence="8">
    <location>
        <begin position="45"/>
        <end position="163"/>
    </location>
</feature>
<name>A0A2X3BGS2_9HELI</name>
<dbReference type="InterPro" id="IPR010432">
    <property type="entry name" value="RDD"/>
</dbReference>
<comment type="subcellular location">
    <subcellularLocation>
        <location evidence="1">Cell membrane</location>
        <topology evidence="1">Multi-pass membrane protein</topology>
    </subcellularLocation>
</comment>
<evidence type="ECO:0000256" key="6">
    <source>
        <dbReference type="SAM" id="MobiDB-lite"/>
    </source>
</evidence>
<dbReference type="AlphaFoldDB" id="A0A2X3BGS2"/>
<evidence type="ECO:0000313" key="9">
    <source>
        <dbReference type="EMBL" id="SQB98974.1"/>
    </source>
</evidence>
<evidence type="ECO:0000313" key="10">
    <source>
        <dbReference type="Proteomes" id="UP000250166"/>
    </source>
</evidence>
<evidence type="ECO:0000256" key="3">
    <source>
        <dbReference type="ARBA" id="ARBA00022692"/>
    </source>
</evidence>
<evidence type="ECO:0000256" key="7">
    <source>
        <dbReference type="SAM" id="Phobius"/>
    </source>
</evidence>
<evidence type="ECO:0000256" key="2">
    <source>
        <dbReference type="ARBA" id="ARBA00022475"/>
    </source>
</evidence>
<reference evidence="9 10" key="1">
    <citation type="submission" date="2018-06" db="EMBL/GenBank/DDBJ databases">
        <authorList>
            <consortium name="Pathogen Informatics"/>
            <person name="Doyle S."/>
        </authorList>
    </citation>
    <scope>NUCLEOTIDE SEQUENCE [LARGE SCALE GENOMIC DNA]</scope>
    <source>
        <strain evidence="9 10">NCTC13102</strain>
    </source>
</reference>
<evidence type="ECO:0000256" key="1">
    <source>
        <dbReference type="ARBA" id="ARBA00004651"/>
    </source>
</evidence>
<keyword evidence="4 7" id="KW-1133">Transmembrane helix</keyword>
<evidence type="ECO:0000256" key="4">
    <source>
        <dbReference type="ARBA" id="ARBA00022989"/>
    </source>
</evidence>
<dbReference type="Proteomes" id="UP000250166">
    <property type="component" value="Unassembled WGS sequence"/>
</dbReference>
<evidence type="ECO:0000259" key="8">
    <source>
        <dbReference type="Pfam" id="PF06271"/>
    </source>
</evidence>
<sequence>MKHTKNTRWRKIKQAKSSSLHSASPRSASQDSRQTLQRICAQIHLTQRLKAFLTDLFMIYTPILYITTYVILDGAQSFRDNQVAIFLCFLVYGILYATFIALFTQTPGLKYVNLALIQTNGKKVGFIRAFVRFVIWAIGACFLVGLISPLFMPKHRFLHDVLTGTTLQHC</sequence>
<protein>
    <submittedName>
        <fullName evidence="9">Integral membrane protein</fullName>
    </submittedName>
</protein>
<feature type="transmembrane region" description="Helical" evidence="7">
    <location>
        <begin position="52"/>
        <end position="72"/>
    </location>
</feature>
<feature type="compositionally biased region" description="Low complexity" evidence="6">
    <location>
        <begin position="15"/>
        <end position="29"/>
    </location>
</feature>
<gene>
    <name evidence="9" type="ORF">NCTC13102_01445</name>
</gene>
<proteinExistence type="predicted"/>
<dbReference type="RefSeq" id="WP_023948372.1">
    <property type="nucleotide sequence ID" value="NZ_JAERIV010000011.1"/>
</dbReference>